<dbReference type="InterPro" id="IPR013087">
    <property type="entry name" value="Znf_C2H2_type"/>
</dbReference>
<dbReference type="PANTHER" id="PTHR23235">
    <property type="entry name" value="KRUEPPEL-LIKE TRANSCRIPTION FACTOR"/>
    <property type="match status" value="1"/>
</dbReference>
<name>A0AAW0UQ49_SCYPA</name>
<dbReference type="InterPro" id="IPR036236">
    <property type="entry name" value="Znf_C2H2_sf"/>
</dbReference>
<evidence type="ECO:0000313" key="11">
    <source>
        <dbReference type="Proteomes" id="UP001487740"/>
    </source>
</evidence>
<dbReference type="Gene3D" id="3.30.160.60">
    <property type="entry name" value="Classic Zinc Finger"/>
    <property type="match status" value="2"/>
</dbReference>
<proteinExistence type="predicted"/>
<dbReference type="PROSITE" id="PS50157">
    <property type="entry name" value="ZINC_FINGER_C2H2_2"/>
    <property type="match status" value="3"/>
</dbReference>
<evidence type="ECO:0000256" key="2">
    <source>
        <dbReference type="ARBA" id="ARBA00022723"/>
    </source>
</evidence>
<dbReference type="FunFam" id="3.30.160.60:FF:001325">
    <property type="entry name" value="zinc finger protein 200"/>
    <property type="match status" value="1"/>
</dbReference>
<protein>
    <recommendedName>
        <fullName evidence="9">C2H2-type domain-containing protein</fullName>
    </recommendedName>
</protein>
<keyword evidence="6" id="KW-0539">Nucleus</keyword>
<dbReference type="GO" id="GO:0000978">
    <property type="term" value="F:RNA polymerase II cis-regulatory region sequence-specific DNA binding"/>
    <property type="evidence" value="ECO:0007669"/>
    <property type="project" value="TreeGrafter"/>
</dbReference>
<evidence type="ECO:0000256" key="3">
    <source>
        <dbReference type="ARBA" id="ARBA00022737"/>
    </source>
</evidence>
<reference evidence="10 11" key="1">
    <citation type="submission" date="2023-03" db="EMBL/GenBank/DDBJ databases">
        <title>High-quality genome of Scylla paramamosain provides insights in environmental adaptation.</title>
        <authorList>
            <person name="Zhang L."/>
        </authorList>
    </citation>
    <scope>NUCLEOTIDE SEQUENCE [LARGE SCALE GENOMIC DNA]</scope>
    <source>
        <strain evidence="10">LZ_2023a</strain>
        <tissue evidence="10">Muscle</tissue>
    </source>
</reference>
<dbReference type="SUPFAM" id="SSF57667">
    <property type="entry name" value="beta-beta-alpha zinc fingers"/>
    <property type="match status" value="1"/>
</dbReference>
<dbReference type="GO" id="GO:0008270">
    <property type="term" value="F:zinc ion binding"/>
    <property type="evidence" value="ECO:0007669"/>
    <property type="project" value="UniProtKB-KW"/>
</dbReference>
<feature type="region of interest" description="Disordered" evidence="8">
    <location>
        <begin position="201"/>
        <end position="225"/>
    </location>
</feature>
<feature type="domain" description="C2H2-type" evidence="9">
    <location>
        <begin position="118"/>
        <end position="145"/>
    </location>
</feature>
<keyword evidence="11" id="KW-1185">Reference proteome</keyword>
<keyword evidence="4 7" id="KW-0863">Zinc-finger</keyword>
<comment type="subcellular location">
    <subcellularLocation>
        <location evidence="1">Nucleus</location>
    </subcellularLocation>
</comment>
<sequence length="225" mass="24516">MELNRHSVTGQDASINRRDGTVRARRDLTLRTAWGVAGSGEGAAWLDGATLAPACLPGVRGGCQGVGGQQEGCLKAEASRGAPGGRVVWGRAGPDAALMGVEGGRTYQRGSYDIRRPHQCSVCGKRFLNTSHLRDHLRLHTGERPFSCRNCGRSFVQRQHLRQHERAAKCTTPVCLTCNQRFANREALTLHMRLHLLPPPLHPSHHDTHHLSPPAVTPPSPVECD</sequence>
<feature type="domain" description="C2H2-type" evidence="9">
    <location>
        <begin position="173"/>
        <end position="200"/>
    </location>
</feature>
<evidence type="ECO:0000256" key="7">
    <source>
        <dbReference type="PROSITE-ProRule" id="PRU00042"/>
    </source>
</evidence>
<comment type="caution">
    <text evidence="10">The sequence shown here is derived from an EMBL/GenBank/DDBJ whole genome shotgun (WGS) entry which is preliminary data.</text>
</comment>
<dbReference type="FunFam" id="3.30.160.60:FF:000145">
    <property type="entry name" value="Zinc finger protein 574"/>
    <property type="match status" value="1"/>
</dbReference>
<keyword evidence="3" id="KW-0677">Repeat</keyword>
<dbReference type="AlphaFoldDB" id="A0AAW0UQ49"/>
<dbReference type="EMBL" id="JARAKH010000008">
    <property type="protein sequence ID" value="KAK8401784.1"/>
    <property type="molecule type" value="Genomic_DNA"/>
</dbReference>
<dbReference type="GO" id="GO:0005634">
    <property type="term" value="C:nucleus"/>
    <property type="evidence" value="ECO:0007669"/>
    <property type="project" value="UniProtKB-SubCell"/>
</dbReference>
<evidence type="ECO:0000256" key="6">
    <source>
        <dbReference type="ARBA" id="ARBA00023242"/>
    </source>
</evidence>
<dbReference type="Proteomes" id="UP001487740">
    <property type="component" value="Unassembled WGS sequence"/>
</dbReference>
<gene>
    <name evidence="10" type="ORF">O3P69_001113</name>
</gene>
<feature type="compositionally biased region" description="Pro residues" evidence="8">
    <location>
        <begin position="215"/>
        <end position="225"/>
    </location>
</feature>
<feature type="domain" description="C2H2-type" evidence="9">
    <location>
        <begin position="146"/>
        <end position="173"/>
    </location>
</feature>
<evidence type="ECO:0000256" key="8">
    <source>
        <dbReference type="SAM" id="MobiDB-lite"/>
    </source>
</evidence>
<evidence type="ECO:0000313" key="10">
    <source>
        <dbReference type="EMBL" id="KAK8401784.1"/>
    </source>
</evidence>
<accession>A0AAW0UQ49</accession>
<evidence type="ECO:0000259" key="9">
    <source>
        <dbReference type="PROSITE" id="PS50157"/>
    </source>
</evidence>
<organism evidence="10 11">
    <name type="scientific">Scylla paramamosain</name>
    <name type="common">Mud crab</name>
    <dbReference type="NCBI Taxonomy" id="85552"/>
    <lineage>
        <taxon>Eukaryota</taxon>
        <taxon>Metazoa</taxon>
        <taxon>Ecdysozoa</taxon>
        <taxon>Arthropoda</taxon>
        <taxon>Crustacea</taxon>
        <taxon>Multicrustacea</taxon>
        <taxon>Malacostraca</taxon>
        <taxon>Eumalacostraca</taxon>
        <taxon>Eucarida</taxon>
        <taxon>Decapoda</taxon>
        <taxon>Pleocyemata</taxon>
        <taxon>Brachyura</taxon>
        <taxon>Eubrachyura</taxon>
        <taxon>Portunoidea</taxon>
        <taxon>Portunidae</taxon>
        <taxon>Portuninae</taxon>
        <taxon>Scylla</taxon>
    </lineage>
</organism>
<evidence type="ECO:0000256" key="4">
    <source>
        <dbReference type="ARBA" id="ARBA00022771"/>
    </source>
</evidence>
<evidence type="ECO:0000256" key="5">
    <source>
        <dbReference type="ARBA" id="ARBA00022833"/>
    </source>
</evidence>
<dbReference type="GO" id="GO:0000981">
    <property type="term" value="F:DNA-binding transcription factor activity, RNA polymerase II-specific"/>
    <property type="evidence" value="ECO:0007669"/>
    <property type="project" value="TreeGrafter"/>
</dbReference>
<dbReference type="PROSITE" id="PS00028">
    <property type="entry name" value="ZINC_FINGER_C2H2_1"/>
    <property type="match status" value="2"/>
</dbReference>
<dbReference type="SMART" id="SM00355">
    <property type="entry name" value="ZnF_C2H2"/>
    <property type="match status" value="3"/>
</dbReference>
<keyword evidence="2" id="KW-0479">Metal-binding</keyword>
<dbReference type="Pfam" id="PF00096">
    <property type="entry name" value="zf-C2H2"/>
    <property type="match status" value="3"/>
</dbReference>
<evidence type="ECO:0000256" key="1">
    <source>
        <dbReference type="ARBA" id="ARBA00004123"/>
    </source>
</evidence>
<dbReference type="PANTHER" id="PTHR23235:SF120">
    <property type="entry name" value="KRUPPEL-LIKE FACTOR 15"/>
    <property type="match status" value="1"/>
</dbReference>
<keyword evidence="5" id="KW-0862">Zinc</keyword>